<dbReference type="GO" id="GO:0005886">
    <property type="term" value="C:plasma membrane"/>
    <property type="evidence" value="ECO:0007669"/>
    <property type="project" value="UniProtKB-SubCell"/>
</dbReference>
<dbReference type="Proteomes" id="UP000063236">
    <property type="component" value="Unassembled WGS sequence"/>
</dbReference>
<feature type="transmembrane region" description="Helical" evidence="7">
    <location>
        <begin position="271"/>
        <end position="291"/>
    </location>
</feature>
<evidence type="ECO:0000256" key="6">
    <source>
        <dbReference type="ARBA" id="ARBA00023136"/>
    </source>
</evidence>
<protein>
    <submittedName>
        <fullName evidence="9">MFS transporter</fullName>
    </submittedName>
</protein>
<evidence type="ECO:0000256" key="4">
    <source>
        <dbReference type="ARBA" id="ARBA00022692"/>
    </source>
</evidence>
<feature type="domain" description="Major facilitator superfamily (MFS) profile" evidence="8">
    <location>
        <begin position="16"/>
        <end position="469"/>
    </location>
</feature>
<keyword evidence="2" id="KW-0813">Transport</keyword>
<feature type="transmembrane region" description="Helical" evidence="7">
    <location>
        <begin position="169"/>
        <end position="191"/>
    </location>
</feature>
<evidence type="ECO:0000256" key="7">
    <source>
        <dbReference type="SAM" id="Phobius"/>
    </source>
</evidence>
<feature type="transmembrane region" description="Helical" evidence="7">
    <location>
        <begin position="399"/>
        <end position="421"/>
    </location>
</feature>
<evidence type="ECO:0000256" key="2">
    <source>
        <dbReference type="ARBA" id="ARBA00022448"/>
    </source>
</evidence>
<feature type="transmembrane region" description="Helical" evidence="7">
    <location>
        <begin position="441"/>
        <end position="462"/>
    </location>
</feature>
<feature type="transmembrane region" description="Helical" evidence="7">
    <location>
        <begin position="228"/>
        <end position="250"/>
    </location>
</feature>
<evidence type="ECO:0000313" key="10">
    <source>
        <dbReference type="Proteomes" id="UP000063236"/>
    </source>
</evidence>
<accession>A0AAW3PAE4</accession>
<feature type="transmembrane region" description="Helical" evidence="7">
    <location>
        <begin position="111"/>
        <end position="130"/>
    </location>
</feature>
<keyword evidence="3" id="KW-1003">Cell membrane</keyword>
<dbReference type="EMBL" id="LPJV01000059">
    <property type="protein sequence ID" value="KWF46924.1"/>
    <property type="molecule type" value="Genomic_DNA"/>
</dbReference>
<dbReference type="Gene3D" id="1.20.1250.20">
    <property type="entry name" value="MFS general substrate transporter like domains"/>
    <property type="match status" value="1"/>
</dbReference>
<feature type="transmembrane region" description="Helical" evidence="7">
    <location>
        <begin position="335"/>
        <end position="351"/>
    </location>
</feature>
<dbReference type="GO" id="GO:0022857">
    <property type="term" value="F:transmembrane transporter activity"/>
    <property type="evidence" value="ECO:0007669"/>
    <property type="project" value="InterPro"/>
</dbReference>
<gene>
    <name evidence="9" type="ORF">WL88_25365</name>
</gene>
<comment type="subcellular location">
    <subcellularLocation>
        <location evidence="1">Cell membrane</location>
        <topology evidence="1">Multi-pass membrane protein</topology>
    </subcellularLocation>
</comment>
<dbReference type="Pfam" id="PF07690">
    <property type="entry name" value="MFS_1"/>
    <property type="match status" value="1"/>
</dbReference>
<dbReference type="PANTHER" id="PTHR42718">
    <property type="entry name" value="MAJOR FACILITATOR SUPERFAMILY MULTIDRUG TRANSPORTER MFSC"/>
    <property type="match status" value="1"/>
</dbReference>
<feature type="transmembrane region" description="Helical" evidence="7">
    <location>
        <begin position="203"/>
        <end position="222"/>
    </location>
</feature>
<dbReference type="InterPro" id="IPR020846">
    <property type="entry name" value="MFS_dom"/>
</dbReference>
<name>A0AAW3PAE4_9BURK</name>
<feature type="transmembrane region" description="Helical" evidence="7">
    <location>
        <begin position="303"/>
        <end position="323"/>
    </location>
</feature>
<feature type="transmembrane region" description="Helical" evidence="7">
    <location>
        <begin position="83"/>
        <end position="105"/>
    </location>
</feature>
<evidence type="ECO:0000259" key="8">
    <source>
        <dbReference type="PROSITE" id="PS50850"/>
    </source>
</evidence>
<dbReference type="PROSITE" id="PS50850">
    <property type="entry name" value="MFS"/>
    <property type="match status" value="1"/>
</dbReference>
<keyword evidence="5 7" id="KW-1133">Transmembrane helix</keyword>
<dbReference type="InterPro" id="IPR036259">
    <property type="entry name" value="MFS_trans_sf"/>
</dbReference>
<reference evidence="9 10" key="1">
    <citation type="submission" date="2015-11" db="EMBL/GenBank/DDBJ databases">
        <title>Expanding the genomic diversity of Burkholderia species for the development of highly accurate diagnostics.</title>
        <authorList>
            <person name="Sahl J."/>
            <person name="Keim P."/>
            <person name="Wagner D."/>
        </authorList>
    </citation>
    <scope>NUCLEOTIDE SEQUENCE [LARGE SCALE GENOMIC DNA]</scope>
    <source>
        <strain evidence="9 10">MSMB378WGS</strain>
    </source>
</reference>
<organism evidence="9 10">
    <name type="scientific">Burkholderia diffusa</name>
    <dbReference type="NCBI Taxonomy" id="488732"/>
    <lineage>
        <taxon>Bacteria</taxon>
        <taxon>Pseudomonadati</taxon>
        <taxon>Pseudomonadota</taxon>
        <taxon>Betaproteobacteria</taxon>
        <taxon>Burkholderiales</taxon>
        <taxon>Burkholderiaceae</taxon>
        <taxon>Burkholderia</taxon>
        <taxon>Burkholderia cepacia complex</taxon>
    </lineage>
</organism>
<dbReference type="Gene3D" id="1.20.1720.10">
    <property type="entry name" value="Multidrug resistance protein D"/>
    <property type="match status" value="1"/>
</dbReference>
<keyword evidence="6 7" id="KW-0472">Membrane</keyword>
<evidence type="ECO:0000256" key="1">
    <source>
        <dbReference type="ARBA" id="ARBA00004651"/>
    </source>
</evidence>
<feature type="transmembrane region" description="Helical" evidence="7">
    <location>
        <begin position="142"/>
        <end position="163"/>
    </location>
</feature>
<dbReference type="InterPro" id="IPR011701">
    <property type="entry name" value="MFS"/>
</dbReference>
<keyword evidence="4 7" id="KW-0812">Transmembrane</keyword>
<sequence>MRAETASESPTHRGALVAILLASYSMIVIDNSIVITGLPSIREGLGFSAGGLSWVQNAYALAFGGLMLLGARAGDLLGRRRVFIVGLGVFSVASLVIGLAATPVWLIGARAVQGVGAAILSPSTLALLSSSFAEGPERNRVLGWYGAVGGITASVGLVAGGIVADLVSWRAGFFINVPIGALLIWGAHRYIAETPRRSGRFDVSGAVLSTLGVVALVYGLVHAAEQSWMHWGTAAPLLTGVVLAVVFVQIERRASQPILPLRLFVSRERSGANLARVLFVGAAMGFFFYTTQYLQGVLGMSPMWAGVAFFPSMLVNFLGALAVPRLVRRFGRNTVLVGMLTTSLVGMAWLGRIDAGTPFGLGVALPMVLIGAGMGASLALLTIYGVAGVAREDAGSASGLVGVAHQLGGALGLAILVVVFATPQVPSGTAANIELAHRIGVALSGASVLLAAALLLVLLCVVRQPVTVKTSVEGTTE</sequence>
<dbReference type="RefSeq" id="WP_060188684.1">
    <property type="nucleotide sequence ID" value="NZ_LPJS01000026.1"/>
</dbReference>
<feature type="transmembrane region" description="Helical" evidence="7">
    <location>
        <begin position="12"/>
        <end position="34"/>
    </location>
</feature>
<proteinExistence type="predicted"/>
<dbReference type="SUPFAM" id="SSF103473">
    <property type="entry name" value="MFS general substrate transporter"/>
    <property type="match status" value="1"/>
</dbReference>
<dbReference type="PANTHER" id="PTHR42718:SF46">
    <property type="entry name" value="BLR6921 PROTEIN"/>
    <property type="match status" value="1"/>
</dbReference>
<feature type="transmembrane region" description="Helical" evidence="7">
    <location>
        <begin position="54"/>
        <end position="71"/>
    </location>
</feature>
<dbReference type="AlphaFoldDB" id="A0AAW3PAE4"/>
<dbReference type="CDD" id="cd17321">
    <property type="entry name" value="MFS_MMR_MDR_like"/>
    <property type="match status" value="1"/>
</dbReference>
<comment type="caution">
    <text evidence="9">The sequence shown here is derived from an EMBL/GenBank/DDBJ whole genome shotgun (WGS) entry which is preliminary data.</text>
</comment>
<feature type="transmembrane region" description="Helical" evidence="7">
    <location>
        <begin position="363"/>
        <end position="387"/>
    </location>
</feature>
<evidence type="ECO:0000256" key="3">
    <source>
        <dbReference type="ARBA" id="ARBA00022475"/>
    </source>
</evidence>
<evidence type="ECO:0000313" key="9">
    <source>
        <dbReference type="EMBL" id="KWF46924.1"/>
    </source>
</evidence>
<evidence type="ECO:0000256" key="5">
    <source>
        <dbReference type="ARBA" id="ARBA00022989"/>
    </source>
</evidence>